<sequence>MVIVGRGSHDADKGAVTDGDVRGVRHENLAGVGDMRDDEDGWQSGTWRCRRWVLTEEWRLAGAALWDC</sequence>
<accession>A0ABN2IP03</accession>
<keyword evidence="2" id="KW-1185">Reference proteome</keyword>
<gene>
    <name evidence="1" type="ORF">GCM10009680_56680</name>
</gene>
<name>A0ABN2IP03_9ACTN</name>
<dbReference type="Proteomes" id="UP001499947">
    <property type="component" value="Unassembled WGS sequence"/>
</dbReference>
<proteinExistence type="predicted"/>
<protein>
    <submittedName>
        <fullName evidence="1">Uncharacterized protein</fullName>
    </submittedName>
</protein>
<evidence type="ECO:0000313" key="2">
    <source>
        <dbReference type="Proteomes" id="UP001499947"/>
    </source>
</evidence>
<comment type="caution">
    <text evidence="1">The sequence shown here is derived from an EMBL/GenBank/DDBJ whole genome shotgun (WGS) entry which is preliminary data.</text>
</comment>
<dbReference type="EMBL" id="BAAALR010000063">
    <property type="protein sequence ID" value="GAA1708469.1"/>
    <property type="molecule type" value="Genomic_DNA"/>
</dbReference>
<reference evidence="1 2" key="1">
    <citation type="journal article" date="2019" name="Int. J. Syst. Evol. Microbiol.">
        <title>The Global Catalogue of Microorganisms (GCM) 10K type strain sequencing project: providing services to taxonomists for standard genome sequencing and annotation.</title>
        <authorList>
            <consortium name="The Broad Institute Genomics Platform"/>
            <consortium name="The Broad Institute Genome Sequencing Center for Infectious Disease"/>
            <person name="Wu L."/>
            <person name="Ma J."/>
        </authorList>
    </citation>
    <scope>NUCLEOTIDE SEQUENCE [LARGE SCALE GENOMIC DNA]</scope>
    <source>
        <strain evidence="1 2">JCM 13244</strain>
    </source>
</reference>
<organism evidence="1 2">
    <name type="scientific">Streptomyces yatensis</name>
    <dbReference type="NCBI Taxonomy" id="155177"/>
    <lineage>
        <taxon>Bacteria</taxon>
        <taxon>Bacillati</taxon>
        <taxon>Actinomycetota</taxon>
        <taxon>Actinomycetes</taxon>
        <taxon>Kitasatosporales</taxon>
        <taxon>Streptomycetaceae</taxon>
        <taxon>Streptomyces</taxon>
        <taxon>Streptomyces violaceusniger group</taxon>
    </lineage>
</organism>
<evidence type="ECO:0000313" key="1">
    <source>
        <dbReference type="EMBL" id="GAA1708469.1"/>
    </source>
</evidence>